<sequence>MCIQGAVFSRWEWPRGSMENVYGTLGAQATGTVPVTNAPNPSLRLVPGPVTDASFTRQPLDGAMAVESANKRLYVRVGGQWLRSALKA</sequence>
<name>A0ABZ1RYD0_9ACTN</name>
<dbReference type="RefSeq" id="WP_328777839.1">
    <property type="nucleotide sequence ID" value="NZ_CP108058.1"/>
</dbReference>
<reference evidence="1" key="1">
    <citation type="submission" date="2022-10" db="EMBL/GenBank/DDBJ databases">
        <title>The complete genomes of actinobacterial strains from the NBC collection.</title>
        <authorList>
            <person name="Joergensen T.S."/>
            <person name="Alvarez Arevalo M."/>
            <person name="Sterndorff E.B."/>
            <person name="Faurdal D."/>
            <person name="Vuksanovic O."/>
            <person name="Mourched A.-S."/>
            <person name="Charusanti P."/>
            <person name="Shaw S."/>
            <person name="Blin K."/>
            <person name="Weber T."/>
        </authorList>
    </citation>
    <scope>NUCLEOTIDE SEQUENCE</scope>
    <source>
        <strain evidence="1">NBC_00283</strain>
        <plasmid evidence="1">unnamed1</plasmid>
    </source>
</reference>
<gene>
    <name evidence="1" type="ORF">OHU17_37960</name>
</gene>
<evidence type="ECO:0000313" key="2">
    <source>
        <dbReference type="Proteomes" id="UP001432075"/>
    </source>
</evidence>
<evidence type="ECO:0000313" key="1">
    <source>
        <dbReference type="EMBL" id="WUO51618.1"/>
    </source>
</evidence>
<geneLocation type="plasmid" evidence="1 2">
    <name>unnamed1</name>
</geneLocation>
<accession>A0ABZ1RYD0</accession>
<dbReference type="Proteomes" id="UP001432075">
    <property type="component" value="Plasmid unnamed1"/>
</dbReference>
<proteinExistence type="predicted"/>
<protein>
    <submittedName>
        <fullName evidence="1">Uncharacterized protein</fullName>
    </submittedName>
</protein>
<dbReference type="EMBL" id="CP108058">
    <property type="protein sequence ID" value="WUO51618.1"/>
    <property type="molecule type" value="Genomic_DNA"/>
</dbReference>
<organism evidence="1 2">
    <name type="scientific">Streptomyces goshikiensis</name>
    <dbReference type="NCBI Taxonomy" id="1942"/>
    <lineage>
        <taxon>Bacteria</taxon>
        <taxon>Bacillati</taxon>
        <taxon>Actinomycetota</taxon>
        <taxon>Actinomycetes</taxon>
        <taxon>Kitasatosporales</taxon>
        <taxon>Streptomycetaceae</taxon>
        <taxon>Streptomyces</taxon>
    </lineage>
</organism>
<keyword evidence="1" id="KW-0614">Plasmid</keyword>
<keyword evidence="2" id="KW-1185">Reference proteome</keyword>